<evidence type="ECO:0000313" key="1">
    <source>
        <dbReference type="EMBL" id="TFK76414.1"/>
    </source>
</evidence>
<sequence length="2248" mass="252668">MSLSSHGPPGRLRPLRINTDHAGNNDHAQARLSVESAYVTPTVPSFFVSTPHENVGPLTPTSPSPAKAPSKSVNRARNESRKLLAHVLAQLQNRPRPPPVYGSYLRMGSVMELSSMGVLLETVRGVVKLKQGKKEADVQGPADDDSDDEDIGFSPETTFDLVVQLKDVLVISKAQGWQIFDDGGSSEEYGSTKRSTLRSRRSRALVSPTRSRSPSPAPHSLVNAPELLSVCISVIESIILEDCRYKMIPPRPSRPPNALQSLVLDVVQFLIHRHRNDPKIVASLGLALIPAFSTFGPEMHSRLLSFFERSVIREVLSQLSQFQDPTGSGGGPQLSRLNPNVSTIVSIYVDEVQDSTQSFGHSSFPNQDDFLKLKSTNAPHQAMAIYQLSSLIPPLVGVVLDYVDVLGQTGSSTETQYYAQRLLDLIIRTKPDAHLDLLQVVAHHTPRARYIALCLMTRYWPEVIGHVLFSKPLPVFPPSRTNRSHLHQFVPWRVTRNSTLPGVTMPRRFDCRSCMKGVTGFCLLCPWCMCTVHFDCYDYPEGNEMVQYTMTSDPSMKRVAMHRYSPLPFTGSPHRPTAGAVGHNFEPINLFTLCLCFICRTPLWGLIQQGLHCASCSRFVHHRCLEEGSQSMLQCDPNETNSDHMSISWAQLRTSCLDYYHDPLGLASEELAIRSYEELSILRSALWMQLQLITNGIALGSIIVMQRGQSAAHGKGHQIDEFELHKMIATCASLLPNRHISPPTDELLQENGIPREDHWLYYDWNNLAFITSLIKAPHSAPRRRMNASTDLLNVAQPENHEAVPDTIEHPYDTVPFSHLREALHQELGITCQASVQLLLSHLHHLGMFVMENEETPSGKEVDVRCSFILPFLLDISTDVETLVTAVESSLTDLDLTVNEVGLLLLSRRLWPDGLSSEYALRRLSRTLIFWILAEASLDEHLATILRGYIAKQKPLPGLRPPNDAASWPTTQNSRSAPTISVNNGGEYTSARRALLMRYVVPWLIALHDQDTHAYTIILHDICFEHAQNELAARDRLGHISREDKKKYDLELCEGALRAMTKLSNSSVTLTIFDDLFIQWLNYVSRSDLMGEAITSLSRLFSRDGETYQRSASFYDTAGSPNDSLTFAVVDPWRTINNFSMQSKDSLSRSLQWLCILASSGVEISDANLLRYPNIMTRYENPLSDALTLVRAALSSVWLRSIGRQGLQRLFGLLHAQYTPEVLESLTKEVAAESLLFVRQSLCVCLLLYSCERTKLSELGFIQEDEIVKLPSRRRKLQTRATAAADPLLMDSHLLTALQDYMTIHVDELSCLIVKFLQLFTESPLLEPHEVDNFILKNGTFLSSCAWQAYEIQRHDISSIRPSFFLRVLVVDPQPFQNLLDIYFKSNEDWERRLNAVMRLFRIVLDVTSPAFAVEDRQWRSSVVDIFYHFFASLWLDDREEIRLAARTFSSSLLPAHLDAITLCWNEVLSKAPVEDRVKLVSFLIQLHSHFPSWQVLSWGIILETLRVEEAERGTQYDPTLSPSTQSVSCSDRPNWVRRLTVSIMTLSLQLIADGIPIDYPILLSLKSHLMRLLGLGTETNYSFYMKLREVDSVPPIAIPCLDILRHVLDSTHTIDVPSFFTGSQDGKNHKLLVGSPFLDVLFATTPVIREIFNLPVLTTKNILEGLYISVHKYDFESAPLKPLQSQLKRAVSHALYLMTQDVGYEARQVALSAAQAFIRRWNSFMGSVVYISLEASAKLIVSQGHHSQDMLISQAKRFMETTLENYSNLGLFLNLLKRPLEKDIFLVLKEIIADVNVKTSSGENLKEALLRDTISRVAESDLNSLQTVLINLQSFIEKVYHQGYSADLMSFCGLHLTYIARRAPEYAVDAFDPSPLLQIPAILIQHNKLNSRDMLLSTDTVLRIILNRLNVNSQSIIKLLTVTTTLYRKTANDGSSPANPIAALINEILVDGLRMKARLTPLTLKALIETITSDEIIQSIDIGSMLTLADHAMHFLFLHIWQNLHSDDDFMASMAVARLVLRGAKYEPNVVNKFVNYAAEVSRSTVHSIRAWNLLLLAALQDHNHDWGSAFCSHLPLFSILHHHVLRWYLQVDSPMPDTMTTDINHAYISLKLWIMVTKNGDFHAALTIWSELWPPFENLVSALDTDKLAGSNMILGPLVSSSIADLFLFLATLHTPLVLQTSSHIALLNRLKTVGRPDASSNKITRALRALADPPAEVAIDVMVNQVAKEIVAVEKVRILEAKRDMN</sequence>
<keyword evidence="2" id="KW-1185">Reference proteome</keyword>
<dbReference type="Proteomes" id="UP000308600">
    <property type="component" value="Unassembled WGS sequence"/>
</dbReference>
<organism evidence="1 2">
    <name type="scientific">Pluteus cervinus</name>
    <dbReference type="NCBI Taxonomy" id="181527"/>
    <lineage>
        <taxon>Eukaryota</taxon>
        <taxon>Fungi</taxon>
        <taxon>Dikarya</taxon>
        <taxon>Basidiomycota</taxon>
        <taxon>Agaricomycotina</taxon>
        <taxon>Agaricomycetes</taxon>
        <taxon>Agaricomycetidae</taxon>
        <taxon>Agaricales</taxon>
        <taxon>Pluteineae</taxon>
        <taxon>Pluteaceae</taxon>
        <taxon>Pluteus</taxon>
    </lineage>
</organism>
<evidence type="ECO:0000313" key="2">
    <source>
        <dbReference type="Proteomes" id="UP000308600"/>
    </source>
</evidence>
<proteinExistence type="predicted"/>
<dbReference type="EMBL" id="ML208260">
    <property type="protein sequence ID" value="TFK76414.1"/>
    <property type="molecule type" value="Genomic_DNA"/>
</dbReference>
<name>A0ACD3BF90_9AGAR</name>
<protein>
    <submittedName>
        <fullName evidence="1">Uncharacterized protein</fullName>
    </submittedName>
</protein>
<reference evidence="1 2" key="1">
    <citation type="journal article" date="2019" name="Nat. Ecol. Evol.">
        <title>Megaphylogeny resolves global patterns of mushroom evolution.</title>
        <authorList>
            <person name="Varga T."/>
            <person name="Krizsan K."/>
            <person name="Foldi C."/>
            <person name="Dima B."/>
            <person name="Sanchez-Garcia M."/>
            <person name="Sanchez-Ramirez S."/>
            <person name="Szollosi G.J."/>
            <person name="Szarkandi J.G."/>
            <person name="Papp V."/>
            <person name="Albert L."/>
            <person name="Andreopoulos W."/>
            <person name="Angelini C."/>
            <person name="Antonin V."/>
            <person name="Barry K.W."/>
            <person name="Bougher N.L."/>
            <person name="Buchanan P."/>
            <person name="Buyck B."/>
            <person name="Bense V."/>
            <person name="Catcheside P."/>
            <person name="Chovatia M."/>
            <person name="Cooper J."/>
            <person name="Damon W."/>
            <person name="Desjardin D."/>
            <person name="Finy P."/>
            <person name="Geml J."/>
            <person name="Haridas S."/>
            <person name="Hughes K."/>
            <person name="Justo A."/>
            <person name="Karasinski D."/>
            <person name="Kautmanova I."/>
            <person name="Kiss B."/>
            <person name="Kocsube S."/>
            <person name="Kotiranta H."/>
            <person name="LaButti K.M."/>
            <person name="Lechner B.E."/>
            <person name="Liimatainen K."/>
            <person name="Lipzen A."/>
            <person name="Lukacs Z."/>
            <person name="Mihaltcheva S."/>
            <person name="Morgado L.N."/>
            <person name="Niskanen T."/>
            <person name="Noordeloos M.E."/>
            <person name="Ohm R.A."/>
            <person name="Ortiz-Santana B."/>
            <person name="Ovrebo C."/>
            <person name="Racz N."/>
            <person name="Riley R."/>
            <person name="Savchenko A."/>
            <person name="Shiryaev A."/>
            <person name="Soop K."/>
            <person name="Spirin V."/>
            <person name="Szebenyi C."/>
            <person name="Tomsovsky M."/>
            <person name="Tulloss R.E."/>
            <person name="Uehling J."/>
            <person name="Grigoriev I.V."/>
            <person name="Vagvolgyi C."/>
            <person name="Papp T."/>
            <person name="Martin F.M."/>
            <person name="Miettinen O."/>
            <person name="Hibbett D.S."/>
            <person name="Nagy L.G."/>
        </authorList>
    </citation>
    <scope>NUCLEOTIDE SEQUENCE [LARGE SCALE GENOMIC DNA]</scope>
    <source>
        <strain evidence="1 2">NL-1719</strain>
    </source>
</reference>
<accession>A0ACD3BF90</accession>
<gene>
    <name evidence="1" type="ORF">BDN72DRAFT_923021</name>
</gene>